<name>A0A117NQH3_PENFR</name>
<evidence type="ECO:0000313" key="2">
    <source>
        <dbReference type="Proteomes" id="UP000055045"/>
    </source>
</evidence>
<protein>
    <submittedName>
        <fullName evidence="1">Uncharacterized protein</fullName>
    </submittedName>
</protein>
<dbReference type="Proteomes" id="UP000055045">
    <property type="component" value="Unassembled WGS sequence"/>
</dbReference>
<gene>
    <name evidence="1" type="ORF">ACN42_g3089</name>
</gene>
<proteinExistence type="predicted"/>
<dbReference type="AlphaFoldDB" id="A0A117NQH3"/>
<sequence>MKPKWLVGCWHVTYYIYRSLDYLSIMLRYSGLFGLCNSPVQGQVITAALVAMQNREAVAGYGLTCYFFIVAKSEFALNSLFKLSPNMGSTNAPLPPRNSTRELKMHGCLIEVTRFSDGQSATFWLGGYLNNETRINTDGTLDPNMLSYDDFEQDLMDHLGFDAYEENLRWDYKSPFPPRASPDGYG</sequence>
<reference evidence="1 2" key="1">
    <citation type="submission" date="2015-10" db="EMBL/GenBank/DDBJ databases">
        <title>Genome sequencing of Penicillium freii.</title>
        <authorList>
            <person name="Nguyen H.D."/>
            <person name="Visagie C.M."/>
            <person name="Seifert K.A."/>
        </authorList>
    </citation>
    <scope>NUCLEOTIDE SEQUENCE [LARGE SCALE GENOMIC DNA]</scope>
    <source>
        <strain evidence="1 2">DAOM 242723</strain>
    </source>
</reference>
<keyword evidence="2" id="KW-1185">Reference proteome</keyword>
<evidence type="ECO:0000313" key="1">
    <source>
        <dbReference type="EMBL" id="KUM63965.1"/>
    </source>
</evidence>
<comment type="caution">
    <text evidence="1">The sequence shown here is derived from an EMBL/GenBank/DDBJ whole genome shotgun (WGS) entry which is preliminary data.</text>
</comment>
<dbReference type="EMBL" id="LLXE01000059">
    <property type="protein sequence ID" value="KUM63965.1"/>
    <property type="molecule type" value="Genomic_DNA"/>
</dbReference>
<organism evidence="1 2">
    <name type="scientific">Penicillium freii</name>
    <dbReference type="NCBI Taxonomy" id="48697"/>
    <lineage>
        <taxon>Eukaryota</taxon>
        <taxon>Fungi</taxon>
        <taxon>Dikarya</taxon>
        <taxon>Ascomycota</taxon>
        <taxon>Pezizomycotina</taxon>
        <taxon>Eurotiomycetes</taxon>
        <taxon>Eurotiomycetidae</taxon>
        <taxon>Eurotiales</taxon>
        <taxon>Aspergillaceae</taxon>
        <taxon>Penicillium</taxon>
    </lineage>
</organism>
<accession>A0A117NQH3</accession>